<proteinExistence type="predicted"/>
<feature type="signal peptide" evidence="1">
    <location>
        <begin position="1"/>
        <end position="21"/>
    </location>
</feature>
<comment type="caution">
    <text evidence="2">The sequence shown here is derived from an EMBL/GenBank/DDBJ whole genome shotgun (WGS) entry which is preliminary data.</text>
</comment>
<dbReference type="EMBL" id="RYFG02000009">
    <property type="protein sequence ID" value="TRX02951.1"/>
    <property type="molecule type" value="Genomic_DNA"/>
</dbReference>
<evidence type="ECO:0000256" key="1">
    <source>
        <dbReference type="SAM" id="SignalP"/>
    </source>
</evidence>
<keyword evidence="1" id="KW-0732">Signal</keyword>
<evidence type="ECO:0000313" key="3">
    <source>
        <dbReference type="Proteomes" id="UP000733744"/>
    </source>
</evidence>
<feature type="chain" id="PRO_5045306208" evidence="1">
    <location>
        <begin position="22"/>
        <end position="166"/>
    </location>
</feature>
<keyword evidence="3" id="KW-1185">Reference proteome</keyword>
<dbReference type="Proteomes" id="UP000733744">
    <property type="component" value="Unassembled WGS sequence"/>
</dbReference>
<dbReference type="RefSeq" id="WP_127028655.1">
    <property type="nucleotide sequence ID" value="NZ_RYFG02000009.1"/>
</dbReference>
<gene>
    <name evidence="2" type="ORF">EKO24_001305</name>
</gene>
<reference evidence="2 3" key="1">
    <citation type="journal article" date="2019" name="Antonie Van Leeuwenhoek">
        <title>Description of 'Ca. Methylobacter oryzae' KRF1, a novel species from the environmentally important Methylobacter clade 2.</title>
        <authorList>
            <person name="Khatri K."/>
            <person name="Mohite J.A."/>
            <person name="Pandit P.S."/>
            <person name="Bahulikar R."/>
            <person name="Rahalkar M.C."/>
        </authorList>
    </citation>
    <scope>NUCLEOTIDE SEQUENCE [LARGE SCALE GENOMIC DNA]</scope>
    <source>
        <strain evidence="2 3">KRF1</strain>
    </source>
</reference>
<accession>A0ABY3CGW1</accession>
<evidence type="ECO:0000313" key="2">
    <source>
        <dbReference type="EMBL" id="TRX02951.1"/>
    </source>
</evidence>
<sequence length="166" mass="18235">MIKQGIFCIMLLGLLSKPSFSADEFALLESERIGSLRIGLSDTEVKKIIRCPLKQGAEQFWAADGVYHQEWRFTGCGITVGMVSEKKNSAQSISYISINRPNTLKTLRGIGIGSPEEEVIKSYRTDWNREESQVSKSFVAGSLYGGLIFGFNKGKVSSIFLGAAAE</sequence>
<protein>
    <submittedName>
        <fullName evidence="2">Uncharacterized protein</fullName>
    </submittedName>
</protein>
<name>A0ABY3CGW1_9GAMM</name>
<organism evidence="2 3">
    <name type="scientific">Candidatus Methylobacter oryzae</name>
    <dbReference type="NCBI Taxonomy" id="2497749"/>
    <lineage>
        <taxon>Bacteria</taxon>
        <taxon>Pseudomonadati</taxon>
        <taxon>Pseudomonadota</taxon>
        <taxon>Gammaproteobacteria</taxon>
        <taxon>Methylococcales</taxon>
        <taxon>Methylococcaceae</taxon>
        <taxon>Methylobacter</taxon>
    </lineage>
</organism>